<sequence>MKQLLFQEFEEVSAKQWKQKIQADLKGADYNEKLVTKTLHGIDIRPFYSSEDLQETLKIANPAHWNICEKIYVTSAEQANSKAREKLQRGTEAIWFILPEKEIVFESLFSNIPEGTSIYLKPEFLDAEFIEKLDSFLEKRKLKVYVQNDIIGKLARTGNWFDNLKADHEQLERIVQNSKNFESAVSINLSLYQNAGANIPQQLAYSVAQLTEYLNHSSGMDLSVEKMKNFKFQYVVSVGSDYFFEISKLRALRWLHATIAKQFGFNSECHLIAEPTKRTKTLYDFNVNLLRTTTESMSAILGGADAICNMPYDAIYHKNNEFGDRIARNQLLIMRNESYLDKVGNVAEGTYYIETLTRQLAEKALEIFKTIEEGGGFLKELKAGTIQKKIKESAALEQEKFNNGDLVLIGTNKYENPEDRMKEDLELYPFLKRNPRKTLLEPILEKRLSEELEQKRLEEEKQSQPTQ</sequence>
<dbReference type="InterPro" id="IPR006099">
    <property type="entry name" value="MeMalonylCoA_mutase_a/b_cat"/>
</dbReference>
<dbReference type="GO" id="GO:0016866">
    <property type="term" value="F:intramolecular transferase activity"/>
    <property type="evidence" value="ECO:0007669"/>
    <property type="project" value="InterPro"/>
</dbReference>
<name>A0A9X2KZ51_9FLAO</name>
<reference evidence="2" key="1">
    <citation type="submission" date="2022-07" db="EMBL/GenBank/DDBJ databases">
        <title>Gramela sediminis sp. nov., isolated from deep-sea sediment of the Indian Ocean.</title>
        <authorList>
            <person name="Shi H."/>
        </authorList>
    </citation>
    <scope>NUCLEOTIDE SEQUENCE</scope>
    <source>
        <strain evidence="2">GC03-9</strain>
    </source>
</reference>
<proteinExistence type="predicted"/>
<dbReference type="AlphaFoldDB" id="A0A9X2KZ51"/>
<dbReference type="SUPFAM" id="SSF51703">
    <property type="entry name" value="Cobalamin (vitamin B12)-dependent enzymes"/>
    <property type="match status" value="1"/>
</dbReference>
<dbReference type="Proteomes" id="UP001155280">
    <property type="component" value="Unassembled WGS sequence"/>
</dbReference>
<dbReference type="InterPro" id="IPR016176">
    <property type="entry name" value="Cbl-dep_enz_cat"/>
</dbReference>
<dbReference type="Pfam" id="PF01642">
    <property type="entry name" value="MM_CoA_mutase"/>
    <property type="match status" value="1"/>
</dbReference>
<dbReference type="GO" id="GO:0031419">
    <property type="term" value="F:cobalamin binding"/>
    <property type="evidence" value="ECO:0007669"/>
    <property type="project" value="InterPro"/>
</dbReference>
<dbReference type="RefSeq" id="WP_241552569.1">
    <property type="nucleotide sequence ID" value="NZ_JANCNS010000003.1"/>
</dbReference>
<evidence type="ECO:0000259" key="1">
    <source>
        <dbReference type="Pfam" id="PF01642"/>
    </source>
</evidence>
<dbReference type="PANTHER" id="PTHR48101:SF1">
    <property type="entry name" value="METHYLMALONYL-COA MUTASE, LARGE SUBUNIT"/>
    <property type="match status" value="1"/>
</dbReference>
<accession>A0A9X2KZ51</accession>
<dbReference type="EMBL" id="JANCNS010000003">
    <property type="protein sequence ID" value="MCP9200894.1"/>
    <property type="molecule type" value="Genomic_DNA"/>
</dbReference>
<keyword evidence="3" id="KW-1185">Reference proteome</keyword>
<feature type="domain" description="Methylmalonyl-CoA mutase alpha/beta chain catalytic" evidence="1">
    <location>
        <begin position="138"/>
        <end position="449"/>
    </location>
</feature>
<dbReference type="Gene3D" id="3.20.20.240">
    <property type="entry name" value="Methylmalonyl-CoA mutase"/>
    <property type="match status" value="1"/>
</dbReference>
<evidence type="ECO:0000313" key="3">
    <source>
        <dbReference type="Proteomes" id="UP001155280"/>
    </source>
</evidence>
<protein>
    <submittedName>
        <fullName evidence="2">Methylmalonyl-CoA mutase subunit beta</fullName>
    </submittedName>
</protein>
<organism evidence="2 3">
    <name type="scientific">Christiangramia oceanisediminis</name>
    <dbReference type="NCBI Taxonomy" id="2920386"/>
    <lineage>
        <taxon>Bacteria</taxon>
        <taxon>Pseudomonadati</taxon>
        <taxon>Bacteroidota</taxon>
        <taxon>Flavobacteriia</taxon>
        <taxon>Flavobacteriales</taxon>
        <taxon>Flavobacteriaceae</taxon>
        <taxon>Christiangramia</taxon>
    </lineage>
</organism>
<gene>
    <name evidence="2" type="ORF">MKO06_13325</name>
</gene>
<comment type="caution">
    <text evidence="2">The sequence shown here is derived from an EMBL/GenBank/DDBJ whole genome shotgun (WGS) entry which is preliminary data.</text>
</comment>
<dbReference type="PANTHER" id="PTHR48101">
    <property type="entry name" value="METHYLMALONYL-COA MUTASE, MITOCHONDRIAL-RELATED"/>
    <property type="match status" value="1"/>
</dbReference>
<evidence type="ECO:0000313" key="2">
    <source>
        <dbReference type="EMBL" id="MCP9200894.1"/>
    </source>
</evidence>
<dbReference type="CDD" id="cd03677">
    <property type="entry name" value="MM_CoA_mutase_beta"/>
    <property type="match status" value="1"/>
</dbReference>